<evidence type="ECO:0000256" key="3">
    <source>
        <dbReference type="ARBA" id="ARBA00022801"/>
    </source>
</evidence>
<keyword evidence="3" id="KW-0378">Hydrolase</keyword>
<dbReference type="GO" id="GO:0006508">
    <property type="term" value="P:proteolysis"/>
    <property type="evidence" value="ECO:0007669"/>
    <property type="project" value="UniProtKB-KW"/>
</dbReference>
<organism evidence="7 8">
    <name type="scientific">Sphingomonas gei</name>
    <dbReference type="NCBI Taxonomy" id="1395960"/>
    <lineage>
        <taxon>Bacteria</taxon>
        <taxon>Pseudomonadati</taxon>
        <taxon>Pseudomonadota</taxon>
        <taxon>Alphaproteobacteria</taxon>
        <taxon>Sphingomonadales</taxon>
        <taxon>Sphingomonadaceae</taxon>
        <taxon>Sphingomonas</taxon>
    </lineage>
</organism>
<sequence length="132" mass="13978">MPLEALDAPRRLNDPAAAVALFACLADETTEVMAFVYLAADERVLGMRHARSASVDRLVLPIRDIAADALAFGAAAVVMAHNHPSGDPAPSSADREATRLLARALATLDIRLADHLIVARGGVTSFRRLGLL</sequence>
<dbReference type="PROSITE" id="PS01302">
    <property type="entry name" value="UPF0758"/>
    <property type="match status" value="1"/>
</dbReference>
<dbReference type="PROSITE" id="PS50249">
    <property type="entry name" value="MPN"/>
    <property type="match status" value="1"/>
</dbReference>
<dbReference type="Pfam" id="PF04002">
    <property type="entry name" value="RadC"/>
    <property type="match status" value="1"/>
</dbReference>
<dbReference type="InterPro" id="IPR037518">
    <property type="entry name" value="MPN"/>
</dbReference>
<protein>
    <submittedName>
        <fullName evidence="7">DNA repair protein</fullName>
    </submittedName>
</protein>
<evidence type="ECO:0000256" key="4">
    <source>
        <dbReference type="ARBA" id="ARBA00022833"/>
    </source>
</evidence>
<proteinExistence type="predicted"/>
<evidence type="ECO:0000313" key="7">
    <source>
        <dbReference type="EMBL" id="TGX52565.1"/>
    </source>
</evidence>
<dbReference type="InterPro" id="IPR001405">
    <property type="entry name" value="UPF0758"/>
</dbReference>
<dbReference type="GO" id="GO:0046872">
    <property type="term" value="F:metal ion binding"/>
    <property type="evidence" value="ECO:0007669"/>
    <property type="project" value="UniProtKB-KW"/>
</dbReference>
<evidence type="ECO:0000259" key="6">
    <source>
        <dbReference type="PROSITE" id="PS50249"/>
    </source>
</evidence>
<dbReference type="AlphaFoldDB" id="A0A4S1X9Y7"/>
<dbReference type="Gene3D" id="3.40.140.10">
    <property type="entry name" value="Cytidine Deaminase, domain 2"/>
    <property type="match status" value="1"/>
</dbReference>
<name>A0A4S1X9Y7_9SPHN</name>
<dbReference type="OrthoDB" id="152963at2"/>
<comment type="caution">
    <text evidence="7">The sequence shown here is derived from an EMBL/GenBank/DDBJ whole genome shotgun (WGS) entry which is preliminary data.</text>
</comment>
<evidence type="ECO:0000256" key="5">
    <source>
        <dbReference type="ARBA" id="ARBA00023049"/>
    </source>
</evidence>
<accession>A0A4S1X9Y7</accession>
<keyword evidence="5" id="KW-0482">Metalloprotease</keyword>
<dbReference type="InterPro" id="IPR025657">
    <property type="entry name" value="RadC_JAB"/>
</dbReference>
<evidence type="ECO:0000256" key="2">
    <source>
        <dbReference type="ARBA" id="ARBA00022723"/>
    </source>
</evidence>
<gene>
    <name evidence="7" type="ORF">E5A73_12975</name>
</gene>
<keyword evidence="1" id="KW-0645">Protease</keyword>
<dbReference type="GO" id="GO:0008237">
    <property type="term" value="F:metallopeptidase activity"/>
    <property type="evidence" value="ECO:0007669"/>
    <property type="project" value="UniProtKB-KW"/>
</dbReference>
<feature type="domain" description="MPN" evidence="6">
    <location>
        <begin position="10"/>
        <end position="132"/>
    </location>
</feature>
<dbReference type="RefSeq" id="WP_135964276.1">
    <property type="nucleotide sequence ID" value="NZ_SRXT01000005.1"/>
</dbReference>
<keyword evidence="4" id="KW-0862">Zinc</keyword>
<evidence type="ECO:0000313" key="8">
    <source>
        <dbReference type="Proteomes" id="UP000306147"/>
    </source>
</evidence>
<dbReference type="InterPro" id="IPR020891">
    <property type="entry name" value="UPF0758_CS"/>
</dbReference>
<dbReference type="PANTHER" id="PTHR30471:SF3">
    <property type="entry name" value="UPF0758 PROTEIN YEES-RELATED"/>
    <property type="match status" value="1"/>
</dbReference>
<dbReference type="PANTHER" id="PTHR30471">
    <property type="entry name" value="DNA REPAIR PROTEIN RADC"/>
    <property type="match status" value="1"/>
</dbReference>
<dbReference type="Proteomes" id="UP000306147">
    <property type="component" value="Unassembled WGS sequence"/>
</dbReference>
<dbReference type="EMBL" id="SRXT01000005">
    <property type="protein sequence ID" value="TGX52565.1"/>
    <property type="molecule type" value="Genomic_DNA"/>
</dbReference>
<dbReference type="SUPFAM" id="SSF102712">
    <property type="entry name" value="JAB1/MPN domain"/>
    <property type="match status" value="1"/>
</dbReference>
<reference evidence="7 8" key="1">
    <citation type="submission" date="2019-04" db="EMBL/GenBank/DDBJ databases">
        <title>Sphingomonas psychrotolerans sp. nov., isolated from soil in the Tianshan Mountains, Xinjiang, China.</title>
        <authorList>
            <person name="Luo Y."/>
            <person name="Sheng H."/>
        </authorList>
    </citation>
    <scope>NUCLEOTIDE SEQUENCE [LARGE SCALE GENOMIC DNA]</scope>
    <source>
        <strain evidence="7 8">ZFGT-11</strain>
    </source>
</reference>
<evidence type="ECO:0000256" key="1">
    <source>
        <dbReference type="ARBA" id="ARBA00022670"/>
    </source>
</evidence>
<keyword evidence="8" id="KW-1185">Reference proteome</keyword>
<keyword evidence="2" id="KW-0479">Metal-binding</keyword>